<comment type="caution">
    <text evidence="10">The sequence shown here is derived from an EMBL/GenBank/DDBJ whole genome shotgun (WGS) entry which is preliminary data.</text>
</comment>
<keyword evidence="2 7" id="KW-0813">Transport</keyword>
<evidence type="ECO:0000256" key="4">
    <source>
        <dbReference type="ARBA" id="ARBA00022692"/>
    </source>
</evidence>
<evidence type="ECO:0000256" key="2">
    <source>
        <dbReference type="ARBA" id="ARBA00022448"/>
    </source>
</evidence>
<keyword evidence="6 7" id="KW-0472">Membrane</keyword>
<feature type="compositionally biased region" description="Low complexity" evidence="8">
    <location>
        <begin position="11"/>
        <end position="23"/>
    </location>
</feature>
<proteinExistence type="inferred from homology"/>
<feature type="region of interest" description="Disordered" evidence="8">
    <location>
        <begin position="1"/>
        <end position="46"/>
    </location>
</feature>
<protein>
    <submittedName>
        <fullName evidence="10">Sugar ABC transporter permease</fullName>
    </submittedName>
</protein>
<keyword evidence="4 7" id="KW-0812">Transmembrane</keyword>
<accession>A0ABN3Q6Y8</accession>
<dbReference type="CDD" id="cd06261">
    <property type="entry name" value="TM_PBP2"/>
    <property type="match status" value="1"/>
</dbReference>
<feature type="domain" description="ABC transmembrane type-1" evidence="9">
    <location>
        <begin position="118"/>
        <end position="341"/>
    </location>
</feature>
<feature type="transmembrane region" description="Helical" evidence="7">
    <location>
        <begin position="207"/>
        <end position="229"/>
    </location>
</feature>
<dbReference type="RefSeq" id="WP_344567184.1">
    <property type="nucleotide sequence ID" value="NZ_BAAARJ010000011.1"/>
</dbReference>
<evidence type="ECO:0000313" key="11">
    <source>
        <dbReference type="Proteomes" id="UP001501447"/>
    </source>
</evidence>
<evidence type="ECO:0000256" key="1">
    <source>
        <dbReference type="ARBA" id="ARBA00004651"/>
    </source>
</evidence>
<dbReference type="InterPro" id="IPR035906">
    <property type="entry name" value="MetI-like_sf"/>
</dbReference>
<feature type="transmembrane region" description="Helical" evidence="7">
    <location>
        <begin position="157"/>
        <end position="176"/>
    </location>
</feature>
<feature type="transmembrane region" description="Helical" evidence="7">
    <location>
        <begin position="320"/>
        <end position="340"/>
    </location>
</feature>
<dbReference type="InterPro" id="IPR000515">
    <property type="entry name" value="MetI-like"/>
</dbReference>
<dbReference type="PROSITE" id="PS50928">
    <property type="entry name" value="ABC_TM1"/>
    <property type="match status" value="1"/>
</dbReference>
<comment type="subcellular location">
    <subcellularLocation>
        <location evidence="1 7">Cell membrane</location>
        <topology evidence="1 7">Multi-pass membrane protein</topology>
    </subcellularLocation>
</comment>
<dbReference type="PANTHER" id="PTHR30193:SF37">
    <property type="entry name" value="INNER MEMBRANE ABC TRANSPORTER PERMEASE PROTEIN YCJO"/>
    <property type="match status" value="1"/>
</dbReference>
<dbReference type="Proteomes" id="UP001501447">
    <property type="component" value="Unassembled WGS sequence"/>
</dbReference>
<dbReference type="SUPFAM" id="SSF160964">
    <property type="entry name" value="MalF N-terminal region-like"/>
    <property type="match status" value="1"/>
</dbReference>
<dbReference type="PANTHER" id="PTHR30193">
    <property type="entry name" value="ABC TRANSPORTER PERMEASE PROTEIN"/>
    <property type="match status" value="1"/>
</dbReference>
<comment type="similarity">
    <text evidence="7">Belongs to the binding-protein-dependent transport system permease family.</text>
</comment>
<keyword evidence="5 7" id="KW-1133">Transmembrane helix</keyword>
<feature type="transmembrane region" description="Helical" evidence="7">
    <location>
        <begin position="60"/>
        <end position="79"/>
    </location>
</feature>
<dbReference type="EMBL" id="BAAARJ010000011">
    <property type="protein sequence ID" value="GAA2618997.1"/>
    <property type="molecule type" value="Genomic_DNA"/>
</dbReference>
<evidence type="ECO:0000256" key="5">
    <source>
        <dbReference type="ARBA" id="ARBA00022989"/>
    </source>
</evidence>
<sequence>MSLEVNAAKIPGRPSARSARPGGPAAGAGSDSGSGADSGPGTGERALRKRERRFQHRDKWWGYALIAPAGLGLAVFYLWPVVQTLYYSFTEWGPFGGTSWIGLSNYRTLVQDPEFWQALGNSGIYTGLVLLGIPVSMVLAVLLNLKGMRGSGVYRTLYFLPVVTMPAAVAVVWRWLYNGDVGIVNQALDAIGIDGTYWVSDPSTVRFAIAVIGVWMTVGYNMILLLAGLQGIPQDLYEASSLDGAGRVRQFFSLTLPLLSPTLFFTTVLSVIQSLQVFDLVYLILGANTEGALMNPAYGEGQTVVMLFFQKAFFDNQRSYGAAIVCVLFFLIMALTAIQFRLQKRWVHYG</sequence>
<dbReference type="InterPro" id="IPR051393">
    <property type="entry name" value="ABC_transporter_permease"/>
</dbReference>
<evidence type="ECO:0000256" key="7">
    <source>
        <dbReference type="RuleBase" id="RU363032"/>
    </source>
</evidence>
<evidence type="ECO:0000256" key="8">
    <source>
        <dbReference type="SAM" id="MobiDB-lite"/>
    </source>
</evidence>
<evidence type="ECO:0000256" key="6">
    <source>
        <dbReference type="ARBA" id="ARBA00023136"/>
    </source>
</evidence>
<gene>
    <name evidence="10" type="ORF">GCM10009863_36160</name>
</gene>
<dbReference type="SUPFAM" id="SSF161098">
    <property type="entry name" value="MetI-like"/>
    <property type="match status" value="1"/>
</dbReference>
<name>A0ABN3Q6Y8_9ACTN</name>
<keyword evidence="11" id="KW-1185">Reference proteome</keyword>
<reference evidence="10 11" key="1">
    <citation type="journal article" date="2019" name="Int. J. Syst. Evol. Microbiol.">
        <title>The Global Catalogue of Microorganisms (GCM) 10K type strain sequencing project: providing services to taxonomists for standard genome sequencing and annotation.</title>
        <authorList>
            <consortium name="The Broad Institute Genomics Platform"/>
            <consortium name="The Broad Institute Genome Sequencing Center for Infectious Disease"/>
            <person name="Wu L."/>
            <person name="Ma J."/>
        </authorList>
    </citation>
    <scope>NUCLEOTIDE SEQUENCE [LARGE SCALE GENOMIC DNA]</scope>
    <source>
        <strain evidence="10 11">JCM 16373</strain>
    </source>
</reference>
<feature type="transmembrane region" description="Helical" evidence="7">
    <location>
        <begin position="124"/>
        <end position="145"/>
    </location>
</feature>
<dbReference type="Pfam" id="PF00528">
    <property type="entry name" value="BPD_transp_1"/>
    <property type="match status" value="1"/>
</dbReference>
<evidence type="ECO:0000256" key="3">
    <source>
        <dbReference type="ARBA" id="ARBA00022475"/>
    </source>
</evidence>
<feature type="compositionally biased region" description="Gly residues" evidence="8">
    <location>
        <begin position="24"/>
        <end position="42"/>
    </location>
</feature>
<evidence type="ECO:0000313" key="10">
    <source>
        <dbReference type="EMBL" id="GAA2618997.1"/>
    </source>
</evidence>
<keyword evidence="3" id="KW-1003">Cell membrane</keyword>
<dbReference type="Gene3D" id="1.10.3720.10">
    <property type="entry name" value="MetI-like"/>
    <property type="match status" value="1"/>
</dbReference>
<organism evidence="10 11">
    <name type="scientific">Streptomyces axinellae</name>
    <dbReference type="NCBI Taxonomy" id="552788"/>
    <lineage>
        <taxon>Bacteria</taxon>
        <taxon>Bacillati</taxon>
        <taxon>Actinomycetota</taxon>
        <taxon>Actinomycetes</taxon>
        <taxon>Kitasatosporales</taxon>
        <taxon>Streptomycetaceae</taxon>
        <taxon>Streptomyces</taxon>
    </lineage>
</organism>
<evidence type="ECO:0000259" key="9">
    <source>
        <dbReference type="PROSITE" id="PS50928"/>
    </source>
</evidence>
<feature type="transmembrane region" description="Helical" evidence="7">
    <location>
        <begin position="250"/>
        <end position="272"/>
    </location>
</feature>